<comment type="caution">
    <text evidence="5">The sequence shown here is derived from an EMBL/GenBank/DDBJ whole genome shotgun (WGS) entry which is preliminary data.</text>
</comment>
<gene>
    <name evidence="5" type="ORF">UW07_C0052G0001</name>
</gene>
<reference evidence="5 6" key="1">
    <citation type="journal article" date="2015" name="Nature">
        <title>rRNA introns, odd ribosomes, and small enigmatic genomes across a large radiation of phyla.</title>
        <authorList>
            <person name="Brown C.T."/>
            <person name="Hug L.A."/>
            <person name="Thomas B.C."/>
            <person name="Sharon I."/>
            <person name="Castelle C.J."/>
            <person name="Singh A."/>
            <person name="Wilkins M.J."/>
            <person name="Williams K.H."/>
            <person name="Banfield J.F."/>
        </authorList>
    </citation>
    <scope>NUCLEOTIDE SEQUENCE [LARGE SCALE GENOMIC DNA]</scope>
</reference>
<keyword evidence="2" id="KW-0645">Protease</keyword>
<dbReference type="Gene3D" id="3.40.50.880">
    <property type="match status" value="1"/>
</dbReference>
<dbReference type="SUPFAM" id="SSF52317">
    <property type="entry name" value="Class I glutamine amidotransferase-like"/>
    <property type="match status" value="1"/>
</dbReference>
<evidence type="ECO:0000256" key="4">
    <source>
        <dbReference type="ARBA" id="ARBA00022825"/>
    </source>
</evidence>
<evidence type="ECO:0000313" key="6">
    <source>
        <dbReference type="Proteomes" id="UP000033831"/>
    </source>
</evidence>
<dbReference type="Pfam" id="PF03575">
    <property type="entry name" value="Peptidase_S51"/>
    <property type="match status" value="1"/>
</dbReference>
<evidence type="ECO:0000256" key="1">
    <source>
        <dbReference type="ARBA" id="ARBA00006534"/>
    </source>
</evidence>
<proteinExistence type="inferred from homology"/>
<keyword evidence="4" id="KW-0720">Serine protease</keyword>
<dbReference type="AlphaFoldDB" id="A0A0G1HQM9"/>
<evidence type="ECO:0000313" key="5">
    <source>
        <dbReference type="EMBL" id="KKT21917.1"/>
    </source>
</evidence>
<dbReference type="Proteomes" id="UP000033831">
    <property type="component" value="Unassembled WGS sequence"/>
</dbReference>
<evidence type="ECO:0000256" key="2">
    <source>
        <dbReference type="ARBA" id="ARBA00022670"/>
    </source>
</evidence>
<dbReference type="GO" id="GO:0008236">
    <property type="term" value="F:serine-type peptidase activity"/>
    <property type="evidence" value="ECO:0007669"/>
    <property type="project" value="UniProtKB-KW"/>
</dbReference>
<comment type="similarity">
    <text evidence="1">Belongs to the peptidase S51 family.</text>
</comment>
<protein>
    <submittedName>
        <fullName evidence="5">Peptidase E</fullName>
    </submittedName>
</protein>
<accession>A0A0G1HQM9</accession>
<dbReference type="EMBL" id="LCGX01000052">
    <property type="protein sequence ID" value="KKT21917.1"/>
    <property type="molecule type" value="Genomic_DNA"/>
</dbReference>
<dbReference type="PANTHER" id="PTHR20842">
    <property type="entry name" value="PROTEASE S51 ALPHA-ASPARTYL DIPEPTIDASE"/>
    <property type="match status" value="1"/>
</dbReference>
<name>A0A0G1HQM9_9BACT</name>
<dbReference type="InterPro" id="IPR029062">
    <property type="entry name" value="Class_I_gatase-like"/>
</dbReference>
<keyword evidence="3" id="KW-0378">Hydrolase</keyword>
<sequence>MRLYLSSYKLGDNPEELFNLAGKNKHVGIIFNAGDFDTQEERLIRLEKNIKNLKLLGFTAEEIDLRKYFGKTDLLKIFLLKFGIIWVKGGNIFLLKRAFEQSGFDKIIHEMLDKDLVVYAGESAGSVIAGPSLEGLDIVDNAKDVPKGYLAQFSMIGLNLISYMIAPHHKSDHPESSSVEKLVKYFKNKNIPHQPLRDGEVIIVSGSKEKKICRK</sequence>
<dbReference type="InterPro" id="IPR005320">
    <property type="entry name" value="Peptidase_S51"/>
</dbReference>
<evidence type="ECO:0000256" key="3">
    <source>
        <dbReference type="ARBA" id="ARBA00022801"/>
    </source>
</evidence>
<dbReference type="PANTHER" id="PTHR20842:SF0">
    <property type="entry name" value="ALPHA-ASPARTYL DIPEPTIDASE"/>
    <property type="match status" value="1"/>
</dbReference>
<dbReference type="GO" id="GO:0006508">
    <property type="term" value="P:proteolysis"/>
    <property type="evidence" value="ECO:0007669"/>
    <property type="project" value="UniProtKB-KW"/>
</dbReference>
<organism evidence="5 6">
    <name type="scientific">Candidatus Nomurabacteria bacterium GW2011_GWF2_43_8</name>
    <dbReference type="NCBI Taxonomy" id="1618779"/>
    <lineage>
        <taxon>Bacteria</taxon>
        <taxon>Candidatus Nomuraibacteriota</taxon>
    </lineage>
</organism>